<comment type="similarity">
    <text evidence="1 3">Belongs to the PemK/MazF family.</text>
</comment>
<comment type="caution">
    <text evidence="4">The sequence shown here is derived from an EMBL/GenBank/DDBJ whole genome shotgun (WGS) entry which is preliminary data.</text>
</comment>
<dbReference type="GO" id="GO:0004521">
    <property type="term" value="F:RNA endonuclease activity"/>
    <property type="evidence" value="ECO:0007669"/>
    <property type="project" value="TreeGrafter"/>
</dbReference>
<name>A0A0F5YHX0_9CYAN</name>
<evidence type="ECO:0000256" key="3">
    <source>
        <dbReference type="PIRNR" id="PIRNR033490"/>
    </source>
</evidence>
<evidence type="ECO:0000256" key="2">
    <source>
        <dbReference type="ARBA" id="ARBA00022649"/>
    </source>
</evidence>
<dbReference type="Proteomes" id="UP000033607">
    <property type="component" value="Unassembled WGS sequence"/>
</dbReference>
<comment type="function">
    <text evidence="3">Toxic component of a type II toxin-antitoxin (TA) system.</text>
</comment>
<dbReference type="GO" id="GO:0003677">
    <property type="term" value="F:DNA binding"/>
    <property type="evidence" value="ECO:0007669"/>
    <property type="project" value="InterPro"/>
</dbReference>
<dbReference type="GO" id="GO:0016075">
    <property type="term" value="P:rRNA catabolic process"/>
    <property type="evidence" value="ECO:0007669"/>
    <property type="project" value="TreeGrafter"/>
</dbReference>
<keyword evidence="2" id="KW-1277">Toxin-antitoxin system</keyword>
<organism evidence="4 5">
    <name type="scientific">Limnoraphis robusta CS-951</name>
    <dbReference type="NCBI Taxonomy" id="1637645"/>
    <lineage>
        <taxon>Bacteria</taxon>
        <taxon>Bacillati</taxon>
        <taxon>Cyanobacteriota</taxon>
        <taxon>Cyanophyceae</taxon>
        <taxon>Oscillatoriophycideae</taxon>
        <taxon>Oscillatoriales</taxon>
        <taxon>Sirenicapillariaceae</taxon>
        <taxon>Limnoraphis</taxon>
    </lineage>
</organism>
<dbReference type="Gene3D" id="2.30.30.110">
    <property type="match status" value="1"/>
</dbReference>
<evidence type="ECO:0000313" key="5">
    <source>
        <dbReference type="Proteomes" id="UP000033607"/>
    </source>
</evidence>
<dbReference type="GO" id="GO:0006402">
    <property type="term" value="P:mRNA catabolic process"/>
    <property type="evidence" value="ECO:0007669"/>
    <property type="project" value="TreeGrafter"/>
</dbReference>
<sequence length="114" mass="12774">MGSIWLVTFDPSVGTEIQKTRPALIVSDSKINARRSKVTVLPFTSKQPNDPRISPAIVVVSSSTENGLSKDSLLVCIEPMTFDKKRLIKYLGQLEEELLQQTQNILRRYLSLGK</sequence>
<dbReference type="Pfam" id="PF02452">
    <property type="entry name" value="PemK_toxin"/>
    <property type="match status" value="1"/>
</dbReference>
<proteinExistence type="inferred from homology"/>
<dbReference type="PANTHER" id="PTHR33988">
    <property type="entry name" value="ENDORIBONUCLEASE MAZF-RELATED"/>
    <property type="match status" value="1"/>
</dbReference>
<evidence type="ECO:0000256" key="1">
    <source>
        <dbReference type="ARBA" id="ARBA00007521"/>
    </source>
</evidence>
<keyword evidence="3" id="KW-0540">Nuclease</keyword>
<evidence type="ECO:0000313" key="4">
    <source>
        <dbReference type="EMBL" id="KKD37790.1"/>
    </source>
</evidence>
<protein>
    <recommendedName>
        <fullName evidence="3">mRNA interferase</fullName>
        <ecNumber evidence="3">3.1.-.-</ecNumber>
    </recommendedName>
</protein>
<keyword evidence="3" id="KW-0255">Endonuclease</keyword>
<dbReference type="AlphaFoldDB" id="A0A0F5YHX0"/>
<dbReference type="PANTHER" id="PTHR33988:SF1">
    <property type="entry name" value="ENDORIBONUCLEASE MAZF7-RELATED"/>
    <property type="match status" value="1"/>
</dbReference>
<dbReference type="OrthoDB" id="9793906at2"/>
<dbReference type="InterPro" id="IPR011067">
    <property type="entry name" value="Plasmid_toxin/cell-grow_inhib"/>
</dbReference>
<dbReference type="SUPFAM" id="SSF50118">
    <property type="entry name" value="Cell growth inhibitor/plasmid maintenance toxic component"/>
    <property type="match status" value="1"/>
</dbReference>
<dbReference type="EMBL" id="LATL02000118">
    <property type="protein sequence ID" value="KKD37790.1"/>
    <property type="molecule type" value="Genomic_DNA"/>
</dbReference>
<dbReference type="InterPro" id="IPR003477">
    <property type="entry name" value="PemK-like"/>
</dbReference>
<gene>
    <name evidence="4" type="ORF">WN50_12400</name>
</gene>
<dbReference type="PIRSF" id="PIRSF033490">
    <property type="entry name" value="MazF"/>
    <property type="match status" value="1"/>
</dbReference>
<reference evidence="4 5" key="1">
    <citation type="submission" date="2015-06" db="EMBL/GenBank/DDBJ databases">
        <title>Draft genome assembly of filamentous brackish cyanobacterium Limnoraphis robusta strain CS-951.</title>
        <authorList>
            <person name="Willis A."/>
            <person name="Parks M."/>
            <person name="Burford M.A."/>
        </authorList>
    </citation>
    <scope>NUCLEOTIDE SEQUENCE [LARGE SCALE GENOMIC DNA]</scope>
    <source>
        <strain evidence="4 5">CS-951</strain>
    </source>
</reference>
<dbReference type="EC" id="3.1.-.-" evidence="3"/>
<keyword evidence="3" id="KW-0378">Hydrolase</keyword>
<dbReference type="PATRIC" id="fig|1637645.4.peg.2379"/>
<dbReference type="GO" id="GO:0016787">
    <property type="term" value="F:hydrolase activity"/>
    <property type="evidence" value="ECO:0007669"/>
    <property type="project" value="UniProtKB-KW"/>
</dbReference>
<accession>A0A0F5YHX0</accession>